<keyword evidence="2" id="KW-0489">Methyltransferase</keyword>
<dbReference type="GO" id="GO:0032259">
    <property type="term" value="P:methylation"/>
    <property type="evidence" value="ECO:0007669"/>
    <property type="project" value="UniProtKB-KW"/>
</dbReference>
<reference evidence="9" key="1">
    <citation type="submission" date="2020-05" db="EMBL/GenBank/DDBJ databases">
        <authorList>
            <person name="Chiriac C."/>
            <person name="Salcher M."/>
            <person name="Ghai R."/>
            <person name="Kavagutti S V."/>
        </authorList>
    </citation>
    <scope>NUCLEOTIDE SEQUENCE</scope>
</reference>
<dbReference type="InterPro" id="IPR051537">
    <property type="entry name" value="DNA_Adenine_Mtase"/>
</dbReference>
<keyword evidence="3" id="KW-0808">Transferase</keyword>
<dbReference type="SUPFAM" id="SSF53335">
    <property type="entry name" value="S-adenosyl-L-methionine-dependent methyltransferases"/>
    <property type="match status" value="1"/>
</dbReference>
<gene>
    <name evidence="9" type="ORF">UFOPK3342_00699</name>
</gene>
<dbReference type="GO" id="GO:0008170">
    <property type="term" value="F:N-methyltransferase activity"/>
    <property type="evidence" value="ECO:0007669"/>
    <property type="project" value="InterPro"/>
</dbReference>
<organism evidence="9">
    <name type="scientific">freshwater metagenome</name>
    <dbReference type="NCBI Taxonomy" id="449393"/>
    <lineage>
        <taxon>unclassified sequences</taxon>
        <taxon>metagenomes</taxon>
        <taxon>ecological metagenomes</taxon>
    </lineage>
</organism>
<evidence type="ECO:0000259" key="8">
    <source>
        <dbReference type="Pfam" id="PF12161"/>
    </source>
</evidence>
<evidence type="ECO:0000256" key="2">
    <source>
        <dbReference type="ARBA" id="ARBA00022603"/>
    </source>
</evidence>
<feature type="domain" description="DNA methylase adenine-specific" evidence="7">
    <location>
        <begin position="147"/>
        <end position="460"/>
    </location>
</feature>
<dbReference type="PROSITE" id="PS00092">
    <property type="entry name" value="N6_MTASE"/>
    <property type="match status" value="1"/>
</dbReference>
<keyword evidence="5" id="KW-0680">Restriction system</keyword>
<dbReference type="Pfam" id="PF02384">
    <property type="entry name" value="N6_Mtase"/>
    <property type="match status" value="1"/>
</dbReference>
<dbReference type="AlphaFoldDB" id="A0A6J7D693"/>
<dbReference type="PANTHER" id="PTHR42933">
    <property type="entry name" value="SLR6095 PROTEIN"/>
    <property type="match status" value="1"/>
</dbReference>
<evidence type="ECO:0000256" key="3">
    <source>
        <dbReference type="ARBA" id="ARBA00022679"/>
    </source>
</evidence>
<feature type="domain" description="N6 adenine-specific DNA methyltransferase N-terminal" evidence="8">
    <location>
        <begin position="9"/>
        <end position="136"/>
    </location>
</feature>
<proteinExistence type="predicted"/>
<sequence length="497" mass="55524">MSQATQQDIESWLWDSANILRGPVDPANLRDYVFPLLFLKRLSDTWDEEQEKAIKKFGKDIDEETAADFHAFQIPKGCHWADLRRAAENHGVLIQNIMQKIEEANPNQLAQIFGNAPWADHNKMPPERLEKLVSHFSQRDLSPSKVSNDLLGGGYEYLLKRFSDESSTSAGQFFTPRAVVHLLVRILGPQPTDSIYDPTCGSAGMLIEAAAEVKQSGGSVRQMRFYGQEVNQTSAAIGRMNLFIHEVEDAQIRRDDTLQKPKFIDAKGKLEQFDLVVANPPFSLKDWGADKWATDPHKRAIGGVPPKNNGDYAWVQHMITSMKPETGRVGVVMPHGVLFRSGAEGAIRKHLIESDLLETIIGLAPNLFYGTTIPASLMFFRATKDKKRKKHILFVDASKRFGKGKAQNFLTDEDVEDIFAVYQSMGDAEKTNISARLVSHNEIEENNWDLNIGRYLKADAAEVVDVQDALASFDQARTELAVAEKALLAKLKAAGYA</sequence>
<protein>
    <recommendedName>
        <fullName evidence="1">site-specific DNA-methyltransferase (adenine-specific)</fullName>
        <ecNumber evidence="1">2.1.1.72</ecNumber>
    </recommendedName>
</protein>
<evidence type="ECO:0000313" key="9">
    <source>
        <dbReference type="EMBL" id="CAB4866006.1"/>
    </source>
</evidence>
<dbReference type="Gene3D" id="3.40.50.150">
    <property type="entry name" value="Vaccinia Virus protein VP39"/>
    <property type="match status" value="1"/>
</dbReference>
<evidence type="ECO:0000256" key="5">
    <source>
        <dbReference type="ARBA" id="ARBA00022747"/>
    </source>
</evidence>
<evidence type="ECO:0000256" key="4">
    <source>
        <dbReference type="ARBA" id="ARBA00022691"/>
    </source>
</evidence>
<name>A0A6J7D693_9ZZZZ</name>
<dbReference type="SMR" id="A0A6J7D693"/>
<dbReference type="EC" id="2.1.1.72" evidence="1"/>
<comment type="catalytic activity">
    <reaction evidence="6">
        <text>a 2'-deoxyadenosine in DNA + S-adenosyl-L-methionine = an N(6)-methyl-2'-deoxyadenosine in DNA + S-adenosyl-L-homocysteine + H(+)</text>
        <dbReference type="Rhea" id="RHEA:15197"/>
        <dbReference type="Rhea" id="RHEA-COMP:12418"/>
        <dbReference type="Rhea" id="RHEA-COMP:12419"/>
        <dbReference type="ChEBI" id="CHEBI:15378"/>
        <dbReference type="ChEBI" id="CHEBI:57856"/>
        <dbReference type="ChEBI" id="CHEBI:59789"/>
        <dbReference type="ChEBI" id="CHEBI:90615"/>
        <dbReference type="ChEBI" id="CHEBI:90616"/>
        <dbReference type="EC" id="2.1.1.72"/>
    </reaction>
</comment>
<dbReference type="Gene3D" id="1.20.1260.30">
    <property type="match status" value="1"/>
</dbReference>
<evidence type="ECO:0000256" key="1">
    <source>
        <dbReference type="ARBA" id="ARBA00011900"/>
    </source>
</evidence>
<accession>A0A6J7D693</accession>
<dbReference type="GO" id="GO:0003677">
    <property type="term" value="F:DNA binding"/>
    <property type="evidence" value="ECO:0007669"/>
    <property type="project" value="InterPro"/>
</dbReference>
<dbReference type="InterPro" id="IPR002052">
    <property type="entry name" value="DNA_methylase_N6_adenine_CS"/>
</dbReference>
<keyword evidence="4" id="KW-0949">S-adenosyl-L-methionine</keyword>
<dbReference type="Pfam" id="PF12161">
    <property type="entry name" value="HsdM_N"/>
    <property type="match status" value="1"/>
</dbReference>
<dbReference type="PANTHER" id="PTHR42933:SF3">
    <property type="entry name" value="TYPE I RESTRICTION ENZYME MJAVIII METHYLASE SUBUNIT"/>
    <property type="match status" value="1"/>
</dbReference>
<dbReference type="GO" id="GO:0009007">
    <property type="term" value="F:site-specific DNA-methyltransferase (adenine-specific) activity"/>
    <property type="evidence" value="ECO:0007669"/>
    <property type="project" value="UniProtKB-EC"/>
</dbReference>
<dbReference type="InterPro" id="IPR022749">
    <property type="entry name" value="D12N6_MeTrfase_N"/>
</dbReference>
<dbReference type="InterPro" id="IPR038333">
    <property type="entry name" value="T1MK-like_N_sf"/>
</dbReference>
<evidence type="ECO:0000259" key="7">
    <source>
        <dbReference type="Pfam" id="PF02384"/>
    </source>
</evidence>
<dbReference type="InterPro" id="IPR029063">
    <property type="entry name" value="SAM-dependent_MTases_sf"/>
</dbReference>
<dbReference type="InterPro" id="IPR003356">
    <property type="entry name" value="DNA_methylase_A-5"/>
</dbReference>
<evidence type="ECO:0000256" key="6">
    <source>
        <dbReference type="ARBA" id="ARBA00047942"/>
    </source>
</evidence>
<dbReference type="GO" id="GO:0009307">
    <property type="term" value="P:DNA restriction-modification system"/>
    <property type="evidence" value="ECO:0007669"/>
    <property type="project" value="UniProtKB-KW"/>
</dbReference>
<dbReference type="PRINTS" id="PR00507">
    <property type="entry name" value="N12N6MTFRASE"/>
</dbReference>
<dbReference type="EMBL" id="CAFBLH010000018">
    <property type="protein sequence ID" value="CAB4866006.1"/>
    <property type="molecule type" value="Genomic_DNA"/>
</dbReference>